<evidence type="ECO:0000256" key="9">
    <source>
        <dbReference type="ARBA" id="ARBA00022958"/>
    </source>
</evidence>
<dbReference type="GO" id="GO:0110051">
    <property type="term" value="P:metabolite repair"/>
    <property type="evidence" value="ECO:0007669"/>
    <property type="project" value="TreeGrafter"/>
</dbReference>
<dbReference type="NCBIfam" id="TIGR00197">
    <property type="entry name" value="yjeF_nterm"/>
    <property type="match status" value="1"/>
</dbReference>
<evidence type="ECO:0000256" key="1">
    <source>
        <dbReference type="ARBA" id="ARBA00000013"/>
    </source>
</evidence>
<keyword evidence="10 17" id="KW-0520">NAD</keyword>
<accession>A0A7I7MIY5</accession>
<dbReference type="Proteomes" id="UP000466514">
    <property type="component" value="Chromosome"/>
</dbReference>
<evidence type="ECO:0000259" key="21">
    <source>
        <dbReference type="PROSITE" id="PS51385"/>
    </source>
</evidence>
<keyword evidence="7 17" id="KW-0067">ATP-binding</keyword>
<evidence type="ECO:0000256" key="14">
    <source>
        <dbReference type="ARBA" id="ARBA00025153"/>
    </source>
</evidence>
<dbReference type="GO" id="GO:0052856">
    <property type="term" value="F:NAD(P)HX epimerase activity"/>
    <property type="evidence" value="ECO:0007669"/>
    <property type="project" value="UniProtKB-UniRule"/>
</dbReference>
<dbReference type="InterPro" id="IPR030677">
    <property type="entry name" value="Nnr"/>
</dbReference>
<protein>
    <recommendedName>
        <fullName evidence="19">Bifunctional NAD(P)H-hydrate repair enzyme</fullName>
    </recommendedName>
    <alternativeName>
        <fullName evidence="19">Nicotinamide nucleotide repair protein</fullName>
    </alternativeName>
    <domain>
        <recommendedName>
            <fullName evidence="19">ADP-dependent (S)-NAD(P)H-hydrate dehydratase</fullName>
            <ecNumber evidence="19">4.2.1.136</ecNumber>
        </recommendedName>
        <alternativeName>
            <fullName evidence="19">ADP-dependent NAD(P)HX dehydratase</fullName>
        </alternativeName>
    </domain>
    <domain>
        <recommendedName>
            <fullName evidence="19">NAD(P)H-hydrate epimerase</fullName>
            <ecNumber evidence="19">5.1.99.6</ecNumber>
        </recommendedName>
    </domain>
</protein>
<feature type="domain" description="YjeF C-terminal" evidence="20">
    <location>
        <begin position="217"/>
        <end position="480"/>
    </location>
</feature>
<reference evidence="22 23" key="1">
    <citation type="journal article" date="2019" name="Emerg. Microbes Infect.">
        <title>Comprehensive subspecies identification of 175 nontuberculous mycobacteria species based on 7547 genomic profiles.</title>
        <authorList>
            <person name="Matsumoto Y."/>
            <person name="Kinjo T."/>
            <person name="Motooka D."/>
            <person name="Nabeya D."/>
            <person name="Jung N."/>
            <person name="Uechi K."/>
            <person name="Horii T."/>
            <person name="Iida T."/>
            <person name="Fujita J."/>
            <person name="Nakamura S."/>
        </authorList>
    </citation>
    <scope>NUCLEOTIDE SEQUENCE [LARGE SCALE GENOMIC DNA]</scope>
    <source>
        <strain evidence="22 23">JCM 13323</strain>
    </source>
</reference>
<keyword evidence="13" id="KW-0511">Multifunctional enzyme</keyword>
<comment type="cofactor">
    <cofactor evidence="18 19">
        <name>K(+)</name>
        <dbReference type="ChEBI" id="CHEBI:29103"/>
    </cofactor>
    <text evidence="18 19">Binds 1 potassium ion per subunit.</text>
</comment>
<dbReference type="EMBL" id="AP022574">
    <property type="protein sequence ID" value="BBX71792.1"/>
    <property type="molecule type" value="Genomic_DNA"/>
</dbReference>
<evidence type="ECO:0000256" key="8">
    <source>
        <dbReference type="ARBA" id="ARBA00022857"/>
    </source>
</evidence>
<dbReference type="GO" id="GO:0046872">
    <property type="term" value="F:metal ion binding"/>
    <property type="evidence" value="ECO:0007669"/>
    <property type="project" value="UniProtKB-UniRule"/>
</dbReference>
<dbReference type="PROSITE" id="PS51383">
    <property type="entry name" value="YJEF_C_3"/>
    <property type="match status" value="1"/>
</dbReference>
<organism evidence="22 23">
    <name type="scientific">Mycolicibacterium psychrotolerans</name>
    <dbReference type="NCBI Taxonomy" id="216929"/>
    <lineage>
        <taxon>Bacteria</taxon>
        <taxon>Bacillati</taxon>
        <taxon>Actinomycetota</taxon>
        <taxon>Actinomycetes</taxon>
        <taxon>Mycobacteriales</taxon>
        <taxon>Mycobacteriaceae</taxon>
        <taxon>Mycolicibacterium</taxon>
    </lineage>
</organism>
<feature type="binding site" evidence="18">
    <location>
        <position position="159"/>
    </location>
    <ligand>
        <name>(6S)-NADPHX</name>
        <dbReference type="ChEBI" id="CHEBI:64076"/>
    </ligand>
</feature>
<dbReference type="InterPro" id="IPR017953">
    <property type="entry name" value="Carbohydrate_kinase_pred_CS"/>
</dbReference>
<comment type="catalytic activity">
    <reaction evidence="16 17 19">
        <text>(6S)-NADPHX + ADP = AMP + phosphate + NADPH + H(+)</text>
        <dbReference type="Rhea" id="RHEA:32235"/>
        <dbReference type="ChEBI" id="CHEBI:15378"/>
        <dbReference type="ChEBI" id="CHEBI:43474"/>
        <dbReference type="ChEBI" id="CHEBI:57783"/>
        <dbReference type="ChEBI" id="CHEBI:64076"/>
        <dbReference type="ChEBI" id="CHEBI:456215"/>
        <dbReference type="ChEBI" id="CHEBI:456216"/>
        <dbReference type="EC" id="4.2.1.136"/>
    </reaction>
</comment>
<feature type="binding site" evidence="17">
    <location>
        <begin position="389"/>
        <end position="393"/>
    </location>
    <ligand>
        <name>AMP</name>
        <dbReference type="ChEBI" id="CHEBI:456215"/>
    </ligand>
</feature>
<dbReference type="GO" id="GO:0005524">
    <property type="term" value="F:ATP binding"/>
    <property type="evidence" value="ECO:0007669"/>
    <property type="project" value="UniProtKB-UniRule"/>
</dbReference>
<feature type="binding site" evidence="17">
    <location>
        <position position="252"/>
    </location>
    <ligand>
        <name>(6S)-NADPHX</name>
        <dbReference type="ChEBI" id="CHEBI:64076"/>
    </ligand>
</feature>
<evidence type="ECO:0000256" key="7">
    <source>
        <dbReference type="ARBA" id="ARBA00022840"/>
    </source>
</evidence>
<dbReference type="InterPro" id="IPR000631">
    <property type="entry name" value="CARKD"/>
</dbReference>
<evidence type="ECO:0000256" key="16">
    <source>
        <dbReference type="ARBA" id="ARBA00049209"/>
    </source>
</evidence>
<dbReference type="PROSITE" id="PS01050">
    <property type="entry name" value="YJEF_C_2"/>
    <property type="match status" value="1"/>
</dbReference>
<dbReference type="KEGG" id="mpsc:MPSYJ_52530"/>
<evidence type="ECO:0000256" key="19">
    <source>
        <dbReference type="PIRNR" id="PIRNR017184"/>
    </source>
</evidence>
<comment type="function">
    <text evidence="18">Catalyzes the epimerization of the S- and R-forms of NAD(P)HX, a damaged form of NAD(P)H that is a result of enzymatic or heat-dependent hydration. This is a prerequisite for the S-specific NAD(P)H-hydrate dehydratase to allow the repair of both epimers of NAD(P)HX.</text>
</comment>
<keyword evidence="9 18" id="KW-0630">Potassium</keyword>
<feature type="binding site" evidence="17">
    <location>
        <position position="419"/>
    </location>
    <ligand>
        <name>(6S)-NADPHX</name>
        <dbReference type="ChEBI" id="CHEBI:64076"/>
    </ligand>
</feature>
<evidence type="ECO:0000256" key="3">
    <source>
        <dbReference type="ARBA" id="ARBA00006001"/>
    </source>
</evidence>
<keyword evidence="23" id="KW-1185">Reference proteome</keyword>
<keyword evidence="5 18" id="KW-0479">Metal-binding</keyword>
<feature type="binding site" evidence="17">
    <location>
        <position position="305"/>
    </location>
    <ligand>
        <name>(6S)-NADPHX</name>
        <dbReference type="ChEBI" id="CHEBI:64076"/>
    </ligand>
</feature>
<dbReference type="SUPFAM" id="SSF53613">
    <property type="entry name" value="Ribokinase-like"/>
    <property type="match status" value="1"/>
</dbReference>
<gene>
    <name evidence="17" type="primary">nnrD</name>
    <name evidence="18" type="synonym">nnrE</name>
    <name evidence="22" type="ORF">MPSYJ_52530</name>
</gene>
<dbReference type="NCBIfam" id="TIGR00196">
    <property type="entry name" value="yjeF_cterm"/>
    <property type="match status" value="1"/>
</dbReference>
<dbReference type="Gene3D" id="3.40.50.10260">
    <property type="entry name" value="YjeF N-terminal domain"/>
    <property type="match status" value="1"/>
</dbReference>
<dbReference type="HAMAP" id="MF_01966">
    <property type="entry name" value="NADHX_epimerase"/>
    <property type="match status" value="1"/>
</dbReference>
<dbReference type="CDD" id="cd01171">
    <property type="entry name" value="YXKO-related"/>
    <property type="match status" value="1"/>
</dbReference>
<comment type="similarity">
    <text evidence="4 19">In the C-terminal section; belongs to the NnrD/CARKD family.</text>
</comment>
<keyword evidence="12 17" id="KW-0456">Lyase</keyword>
<dbReference type="PANTHER" id="PTHR12592">
    <property type="entry name" value="ATP-DEPENDENT (S)-NAD(P)H-HYDRATE DEHYDRATASE FAMILY MEMBER"/>
    <property type="match status" value="1"/>
</dbReference>
<name>A0A7I7MIY5_9MYCO</name>
<keyword evidence="6 17" id="KW-0547">Nucleotide-binding</keyword>
<comment type="function">
    <text evidence="17">Catalyzes the dehydration of the S-form of NAD(P)HX at the expense of ADP, which is converted to AMP. Together with NAD(P)HX epimerase, which catalyzes the epimerization of the S- and R-forms, the enzyme allows the repair of both epimers of NAD(P)HX, a damaged form of NAD(P)H that is a result of enzymatic or heat-dependent hydration.</text>
</comment>
<comment type="catalytic activity">
    <reaction evidence="1 18 19">
        <text>(6R)-NADHX = (6S)-NADHX</text>
        <dbReference type="Rhea" id="RHEA:32215"/>
        <dbReference type="ChEBI" id="CHEBI:64074"/>
        <dbReference type="ChEBI" id="CHEBI:64075"/>
        <dbReference type="EC" id="5.1.99.6"/>
    </reaction>
</comment>
<dbReference type="Pfam" id="PF03853">
    <property type="entry name" value="YjeF_N"/>
    <property type="match status" value="1"/>
</dbReference>
<evidence type="ECO:0000256" key="18">
    <source>
        <dbReference type="HAMAP-Rule" id="MF_01966"/>
    </source>
</evidence>
<dbReference type="GO" id="GO:0046496">
    <property type="term" value="P:nicotinamide nucleotide metabolic process"/>
    <property type="evidence" value="ECO:0007669"/>
    <property type="project" value="UniProtKB-UniRule"/>
</dbReference>
<dbReference type="PIRSF" id="PIRSF017184">
    <property type="entry name" value="Nnr"/>
    <property type="match status" value="1"/>
</dbReference>
<dbReference type="PROSITE" id="PS01049">
    <property type="entry name" value="YJEF_C_1"/>
    <property type="match status" value="1"/>
</dbReference>
<dbReference type="Pfam" id="PF01256">
    <property type="entry name" value="Carb_kinase"/>
    <property type="match status" value="1"/>
</dbReference>
<evidence type="ECO:0000256" key="15">
    <source>
        <dbReference type="ARBA" id="ARBA00048238"/>
    </source>
</evidence>
<dbReference type="FunFam" id="3.40.50.10260:FF:000008">
    <property type="entry name" value="Multifunctional fusion protein"/>
    <property type="match status" value="1"/>
</dbReference>
<dbReference type="EC" id="5.1.99.6" evidence="19"/>
<evidence type="ECO:0000256" key="13">
    <source>
        <dbReference type="ARBA" id="ARBA00023268"/>
    </source>
</evidence>
<dbReference type="InterPro" id="IPR029056">
    <property type="entry name" value="Ribokinase-like"/>
</dbReference>
<keyword evidence="8 17" id="KW-0521">NADP</keyword>
<dbReference type="PANTHER" id="PTHR12592:SF0">
    <property type="entry name" value="ATP-DEPENDENT (S)-NAD(P)H-HYDRATE DEHYDRATASE"/>
    <property type="match status" value="1"/>
</dbReference>
<feature type="binding site" evidence="18">
    <location>
        <position position="70"/>
    </location>
    <ligand>
        <name>K(+)</name>
        <dbReference type="ChEBI" id="CHEBI:29103"/>
    </ligand>
</feature>
<comment type="function">
    <text evidence="14 19">Bifunctional enzyme that catalyzes the epimerization of the S- and R-forms of NAD(P)HX and the dehydration of the S-form of NAD(P)HX at the expense of ADP, which is converted to AMP. This allows the repair of both epimers of NAD(P)HX, a damaged form of NAD(P)H that is a result of enzymatic or heat-dependent hydration.</text>
</comment>
<evidence type="ECO:0000256" key="17">
    <source>
        <dbReference type="HAMAP-Rule" id="MF_01965"/>
    </source>
</evidence>
<evidence type="ECO:0000256" key="11">
    <source>
        <dbReference type="ARBA" id="ARBA00023235"/>
    </source>
</evidence>
<evidence type="ECO:0000313" key="23">
    <source>
        <dbReference type="Proteomes" id="UP000466514"/>
    </source>
</evidence>
<dbReference type="GO" id="GO:0052855">
    <property type="term" value="F:ADP-dependent NAD(P)H-hydrate dehydratase activity"/>
    <property type="evidence" value="ECO:0007669"/>
    <property type="project" value="UniProtKB-UniRule"/>
</dbReference>
<feature type="binding site" evidence="17">
    <location>
        <position position="355"/>
    </location>
    <ligand>
        <name>(6S)-NADPHX</name>
        <dbReference type="ChEBI" id="CHEBI:64076"/>
    </ligand>
</feature>
<evidence type="ECO:0000256" key="4">
    <source>
        <dbReference type="ARBA" id="ARBA00009524"/>
    </source>
</evidence>
<comment type="catalytic activity">
    <reaction evidence="15 17 19">
        <text>(6S)-NADHX + ADP = AMP + phosphate + NADH + H(+)</text>
        <dbReference type="Rhea" id="RHEA:32223"/>
        <dbReference type="ChEBI" id="CHEBI:15378"/>
        <dbReference type="ChEBI" id="CHEBI:43474"/>
        <dbReference type="ChEBI" id="CHEBI:57945"/>
        <dbReference type="ChEBI" id="CHEBI:64074"/>
        <dbReference type="ChEBI" id="CHEBI:456215"/>
        <dbReference type="ChEBI" id="CHEBI:456216"/>
        <dbReference type="EC" id="4.2.1.136"/>
    </reaction>
</comment>
<dbReference type="PROSITE" id="PS51385">
    <property type="entry name" value="YJEF_N"/>
    <property type="match status" value="1"/>
</dbReference>
<dbReference type="SUPFAM" id="SSF64153">
    <property type="entry name" value="YjeF N-terminal domain-like"/>
    <property type="match status" value="1"/>
</dbReference>
<feature type="binding site" evidence="18">
    <location>
        <position position="126"/>
    </location>
    <ligand>
        <name>K(+)</name>
        <dbReference type="ChEBI" id="CHEBI:29103"/>
    </ligand>
</feature>
<evidence type="ECO:0000256" key="2">
    <source>
        <dbReference type="ARBA" id="ARBA00000909"/>
    </source>
</evidence>
<evidence type="ECO:0000256" key="10">
    <source>
        <dbReference type="ARBA" id="ARBA00023027"/>
    </source>
</evidence>
<dbReference type="HAMAP" id="MF_01965">
    <property type="entry name" value="NADHX_dehydratase"/>
    <property type="match status" value="1"/>
</dbReference>
<dbReference type="InterPro" id="IPR036652">
    <property type="entry name" value="YjeF_N_dom_sf"/>
</dbReference>
<dbReference type="Gene3D" id="3.40.1190.20">
    <property type="match status" value="1"/>
</dbReference>
<evidence type="ECO:0000313" key="22">
    <source>
        <dbReference type="EMBL" id="BBX71792.1"/>
    </source>
</evidence>
<comment type="similarity">
    <text evidence="3 19">In the N-terminal section; belongs to the NnrE/AIBP family.</text>
</comment>
<comment type="similarity">
    <text evidence="17">Belongs to the NnrD/CARKD family.</text>
</comment>
<feature type="domain" description="YjeF N-terminal" evidence="21">
    <location>
        <begin position="21"/>
        <end position="212"/>
    </location>
</feature>
<feature type="binding site" evidence="18">
    <location>
        <begin position="130"/>
        <end position="136"/>
    </location>
    <ligand>
        <name>(6S)-NADPHX</name>
        <dbReference type="ChEBI" id="CHEBI:64076"/>
    </ligand>
</feature>
<feature type="binding site" evidence="18">
    <location>
        <position position="162"/>
    </location>
    <ligand>
        <name>K(+)</name>
        <dbReference type="ChEBI" id="CHEBI:29103"/>
    </ligand>
</feature>
<comment type="catalytic activity">
    <reaction evidence="2 18 19">
        <text>(6R)-NADPHX = (6S)-NADPHX</text>
        <dbReference type="Rhea" id="RHEA:32227"/>
        <dbReference type="ChEBI" id="CHEBI:64076"/>
        <dbReference type="ChEBI" id="CHEBI:64077"/>
        <dbReference type="EC" id="5.1.99.6"/>
    </reaction>
</comment>
<feature type="binding site" evidence="18">
    <location>
        <begin position="69"/>
        <end position="73"/>
    </location>
    <ligand>
        <name>(6S)-NADPHX</name>
        <dbReference type="ChEBI" id="CHEBI:64076"/>
    </ligand>
</feature>
<feature type="binding site" evidence="17">
    <location>
        <position position="418"/>
    </location>
    <ligand>
        <name>AMP</name>
        <dbReference type="ChEBI" id="CHEBI:456215"/>
    </ligand>
</feature>
<sequence>MVAGYPRTVVRMRYYYTVQQIRDAEAPLLAALPAGGLMRRAAFGLATAIAGELGTVSGKTVCAVVGSGDNGGDALWAATFLRRRGAGAAAVLLDPERTHRAALAAFRRAGGRIVENVPAATDLVIDGVVGISGSGPLRPAAAHVFDVVEQAGIPVVAVDLPSGVDVGTGATDGAHVTPALTVTFGGLKPVHALGRCGRVELVDIGLDLPPSDIRGFDAADVAARWPVPGRSDDKYTQGVTGVMAGSSTYPGAAILCTGAAVAAHSGMVRYAGTAAAEVVSHWPEVIATPGYATAGRVQAWVVGPGLGTDEAGAAALCFALETDLPVLVDADGLTILAAHPDLVAGRSAPTVLTPHAGEFARLAGGPPGDDRIAATRGLADRLGVTVLLKGNVTVVAEPDGPVHLNVADGSWAATAGSGDVLSGVIGALLASGLPPGEAAAAAAFVHARAAGFAALDPGPAPAPTSSSRILAHLRTALGSIL</sequence>
<evidence type="ECO:0000256" key="6">
    <source>
        <dbReference type="ARBA" id="ARBA00022741"/>
    </source>
</evidence>
<keyword evidence="11 18" id="KW-0413">Isomerase</keyword>
<comment type="cofactor">
    <cofactor evidence="17">
        <name>Mg(2+)</name>
        <dbReference type="ChEBI" id="CHEBI:18420"/>
    </cofactor>
</comment>
<dbReference type="EC" id="4.2.1.136" evidence="19"/>
<comment type="similarity">
    <text evidence="18">Belongs to the NnrE/AIBP family.</text>
</comment>
<comment type="caution">
    <text evidence="18">Lacks conserved residue(s) required for the propagation of feature annotation.</text>
</comment>
<dbReference type="AlphaFoldDB" id="A0A7I7MIY5"/>
<proteinExistence type="inferred from homology"/>
<dbReference type="InterPro" id="IPR004443">
    <property type="entry name" value="YjeF_N_dom"/>
</dbReference>
<evidence type="ECO:0000256" key="5">
    <source>
        <dbReference type="ARBA" id="ARBA00022723"/>
    </source>
</evidence>
<comment type="subunit">
    <text evidence="17">Homotetramer.</text>
</comment>
<evidence type="ECO:0000259" key="20">
    <source>
        <dbReference type="PROSITE" id="PS51383"/>
    </source>
</evidence>
<evidence type="ECO:0000256" key="12">
    <source>
        <dbReference type="ARBA" id="ARBA00023239"/>
    </source>
</evidence>